<dbReference type="Proteomes" id="UP000563426">
    <property type="component" value="Unassembled WGS sequence"/>
</dbReference>
<feature type="domain" description="Cupin type-2" evidence="3">
    <location>
        <begin position="76"/>
        <end position="133"/>
    </location>
</feature>
<dbReference type="InterPro" id="IPR047263">
    <property type="entry name" value="HNL-like_cupin"/>
</dbReference>
<reference evidence="4 5" key="1">
    <citation type="submission" date="2020-05" db="EMBL/GenBank/DDBJ databases">
        <authorList>
            <person name="Whitworth D."/>
        </authorList>
    </citation>
    <scope>NUCLEOTIDE SEQUENCE [LARGE SCALE GENOMIC DNA]</scope>
    <source>
        <strain evidence="4 5">AB043B</strain>
    </source>
</reference>
<dbReference type="InterPro" id="IPR011051">
    <property type="entry name" value="RmlC_Cupin_sf"/>
</dbReference>
<evidence type="ECO:0000259" key="3">
    <source>
        <dbReference type="Pfam" id="PF07883"/>
    </source>
</evidence>
<dbReference type="Gene3D" id="2.60.120.10">
    <property type="entry name" value="Jelly Rolls"/>
    <property type="match status" value="1"/>
</dbReference>
<comment type="caution">
    <text evidence="4">The sequence shown here is derived from an EMBL/GenBank/DDBJ whole genome shotgun (WGS) entry which is preliminary data.</text>
</comment>
<dbReference type="InterPro" id="IPR013096">
    <property type="entry name" value="Cupin_2"/>
</dbReference>
<gene>
    <name evidence="4" type="ORF">HMI49_28660</name>
</gene>
<keyword evidence="5" id="KW-1185">Reference proteome</keyword>
<dbReference type="PANTHER" id="PTHR43698:SF1">
    <property type="entry name" value="BLL4564 PROTEIN"/>
    <property type="match status" value="1"/>
</dbReference>
<evidence type="ECO:0000313" key="5">
    <source>
        <dbReference type="Proteomes" id="UP000563426"/>
    </source>
</evidence>
<evidence type="ECO:0000256" key="1">
    <source>
        <dbReference type="SAM" id="MobiDB-lite"/>
    </source>
</evidence>
<name>A0A7Y4KQQ6_9BACT</name>
<feature type="chain" id="PRO_5031537522" evidence="2">
    <location>
        <begin position="19"/>
        <end position="178"/>
    </location>
</feature>
<sequence length="178" mass="18660">MRIAATAISLSLVTSAFAQTHDGGSAASRESAQGLSITRGGSQPSSKGPAENFTGSVRVDPLFQANAPARTSGASVTFEPGARSAWHSHPLGQTLIVTAGSGRIQRWGGPVQELRQGDVVWTPPGQKHWHGASPTTAMTHLAIQEQLDGKVVEWMEKVSDAQYGVQPAQPVTTPSKTP</sequence>
<dbReference type="EMBL" id="JABFJV010000207">
    <property type="protein sequence ID" value="NOK37174.1"/>
    <property type="molecule type" value="Genomic_DNA"/>
</dbReference>
<dbReference type="PANTHER" id="PTHR43698">
    <property type="entry name" value="RIBD C-TERMINAL DOMAIN CONTAINING PROTEIN"/>
    <property type="match status" value="1"/>
</dbReference>
<feature type="region of interest" description="Disordered" evidence="1">
    <location>
        <begin position="23"/>
        <end position="55"/>
    </location>
</feature>
<dbReference type="RefSeq" id="WP_171437247.1">
    <property type="nucleotide sequence ID" value="NZ_JABFJV010000207.1"/>
</dbReference>
<feature type="compositionally biased region" description="Polar residues" evidence="1">
    <location>
        <begin position="28"/>
        <end position="46"/>
    </location>
</feature>
<dbReference type="CDD" id="cd02233">
    <property type="entry name" value="cupin_HNL-like"/>
    <property type="match status" value="1"/>
</dbReference>
<feature type="signal peptide" evidence="2">
    <location>
        <begin position="1"/>
        <end position="18"/>
    </location>
</feature>
<protein>
    <submittedName>
        <fullName evidence="4">Cupin domain-containing protein</fullName>
    </submittedName>
</protein>
<evidence type="ECO:0000256" key="2">
    <source>
        <dbReference type="SAM" id="SignalP"/>
    </source>
</evidence>
<dbReference type="AlphaFoldDB" id="A0A7Y4KQQ6"/>
<organism evidence="4 5">
    <name type="scientific">Corallococcus exercitus</name>
    <dbReference type="NCBI Taxonomy" id="2316736"/>
    <lineage>
        <taxon>Bacteria</taxon>
        <taxon>Pseudomonadati</taxon>
        <taxon>Myxococcota</taxon>
        <taxon>Myxococcia</taxon>
        <taxon>Myxococcales</taxon>
        <taxon>Cystobacterineae</taxon>
        <taxon>Myxococcaceae</taxon>
        <taxon>Corallococcus</taxon>
    </lineage>
</organism>
<proteinExistence type="predicted"/>
<dbReference type="InterPro" id="IPR014710">
    <property type="entry name" value="RmlC-like_jellyroll"/>
</dbReference>
<dbReference type="SUPFAM" id="SSF51182">
    <property type="entry name" value="RmlC-like cupins"/>
    <property type="match status" value="1"/>
</dbReference>
<evidence type="ECO:0000313" key="4">
    <source>
        <dbReference type="EMBL" id="NOK37174.1"/>
    </source>
</evidence>
<accession>A0A7Y4KQQ6</accession>
<keyword evidence="2" id="KW-0732">Signal</keyword>
<dbReference type="Pfam" id="PF07883">
    <property type="entry name" value="Cupin_2"/>
    <property type="match status" value="1"/>
</dbReference>